<evidence type="ECO:0000313" key="2">
    <source>
        <dbReference type="Proteomes" id="UP001307168"/>
    </source>
</evidence>
<keyword evidence="2" id="KW-1185">Reference proteome</keyword>
<evidence type="ECO:0000313" key="1">
    <source>
        <dbReference type="EMBL" id="MEC0276842.1"/>
    </source>
</evidence>
<reference evidence="1 2" key="1">
    <citation type="submission" date="2023-03" db="EMBL/GenBank/DDBJ databases">
        <title>Bacillus Genome Sequencing.</title>
        <authorList>
            <person name="Dunlap C."/>
        </authorList>
    </citation>
    <scope>NUCLEOTIDE SEQUENCE [LARGE SCALE GENOMIC DNA]</scope>
    <source>
        <strain evidence="1 2">B-41290</strain>
    </source>
</reference>
<proteinExistence type="predicted"/>
<dbReference type="RefSeq" id="WP_367408383.1">
    <property type="nucleotide sequence ID" value="NZ_JARNBH010000042.1"/>
</dbReference>
<name>A0AAW9NP32_9BACI</name>
<accession>A0AAW9NP32</accession>
<gene>
    <name evidence="1" type="ORF">P4706_28030</name>
</gene>
<evidence type="ECO:0008006" key="3">
    <source>
        <dbReference type="Google" id="ProtNLM"/>
    </source>
</evidence>
<protein>
    <recommendedName>
        <fullName evidence="3">ASCH domain-containing protein</fullName>
    </recommendedName>
</protein>
<dbReference type="EMBL" id="JARNBH010000042">
    <property type="protein sequence ID" value="MEC0276842.1"/>
    <property type="molecule type" value="Genomic_DNA"/>
</dbReference>
<dbReference type="Proteomes" id="UP001307168">
    <property type="component" value="Unassembled WGS sequence"/>
</dbReference>
<organism evidence="1 2">
    <name type="scientific">Peribacillus castrilensis</name>
    <dbReference type="NCBI Taxonomy" id="2897690"/>
    <lineage>
        <taxon>Bacteria</taxon>
        <taxon>Bacillati</taxon>
        <taxon>Bacillota</taxon>
        <taxon>Bacilli</taxon>
        <taxon>Bacillales</taxon>
        <taxon>Bacillaceae</taxon>
        <taxon>Peribacillus</taxon>
    </lineage>
</organism>
<sequence>MSNFVEQVEEKEQVFCALEFQVSGRTIERAYEDTPYANADGTIDCLEEQMGEYLGVESNWFDSYEHAKESFASKYPDLHEEETVRLRILGTRVI</sequence>
<dbReference type="AlphaFoldDB" id="A0AAW9NP32"/>
<comment type="caution">
    <text evidence="1">The sequence shown here is derived from an EMBL/GenBank/DDBJ whole genome shotgun (WGS) entry which is preliminary data.</text>
</comment>